<sequence length="110" mass="11229">MTKALSLWCKCGSYRQQNRASYGSGEKPFDVCGEGGSGSSEGADQRTNREKLPAGAGEQSAEDAGQSGAARPVSGPAADWLPSGHHAATGDHTAPCTASIPGLRINRIAS</sequence>
<reference evidence="2" key="8">
    <citation type="journal article" date="2005" name="Science">
        <title>Antisense Transcription in the Mammalian Transcriptome.</title>
        <authorList>
            <consortium name="RIKEN Genome Exploration Research Group and Genome Science Group (Genome Network Project Core Group) and the FANTOM Consortium"/>
        </authorList>
    </citation>
    <scope>NUCLEOTIDE SEQUENCE</scope>
    <source>
        <strain evidence="2">C57BL/6J</strain>
        <tissue evidence="2">In vitro fertilized eggs</tissue>
    </source>
</reference>
<dbReference type="AlphaFoldDB" id="Q3UWN6"/>
<dbReference type="MGI" id="MGI:109127">
    <property type="gene designation" value="Tsc22d1"/>
</dbReference>
<feature type="compositionally biased region" description="Basic and acidic residues" evidence="1">
    <location>
        <begin position="43"/>
        <end position="52"/>
    </location>
</feature>
<gene>
    <name evidence="3" type="primary">Tsc22d1</name>
</gene>
<feature type="region of interest" description="Disordered" evidence="1">
    <location>
        <begin position="16"/>
        <end position="110"/>
    </location>
</feature>
<reference evidence="2" key="7">
    <citation type="journal article" date="2005" name="Science">
        <title>The Transcriptional Landscape of the Mammalian Genome.</title>
        <authorList>
            <consortium name="The FANTOM Consortium"/>
            <consortium name="Riken Genome Exploration Research Group and Genome Science Group (Genome Network Project Core Group)"/>
        </authorList>
    </citation>
    <scope>NUCLEOTIDE SEQUENCE</scope>
    <source>
        <strain evidence="2">C57BL/6J</strain>
        <tissue evidence="2">In vitro fertilized eggs</tissue>
    </source>
</reference>
<evidence type="ECO:0000313" key="3">
    <source>
        <dbReference type="MGI" id="MGI:109127"/>
    </source>
</evidence>
<evidence type="ECO:0000256" key="1">
    <source>
        <dbReference type="SAM" id="MobiDB-lite"/>
    </source>
</evidence>
<reference evidence="2" key="5">
    <citation type="journal article" date="2002" name="Nature">
        <title>Analysis of the mouse transcriptome based on functional annotation of 60,770 full-length cDNAs.</title>
        <authorList>
            <consortium name="The FANTOM Consortium and the RIKEN Genome Exploration Research Group Phase I and II Team"/>
        </authorList>
    </citation>
    <scope>NUCLEOTIDE SEQUENCE</scope>
    <source>
        <strain evidence="2">C57BL/6J</strain>
        <tissue evidence="2">In vitro fertilized eggs</tissue>
    </source>
</reference>
<protein>
    <submittedName>
        <fullName evidence="2">Uncharacterized protein</fullName>
    </submittedName>
</protein>
<reference evidence="2" key="2">
    <citation type="journal article" date="2000" name="Genome Res.">
        <title>Normalization and subtraction of cap-trapper-selected cDNAs to prepare full-length cDNA libraries for rapid discovery of new genes.</title>
        <authorList>
            <person name="Carninci P."/>
            <person name="Shibata Y."/>
            <person name="Hayatsu N."/>
            <person name="Sugahara Y."/>
            <person name="Shibata K."/>
            <person name="Itoh M."/>
            <person name="Konno H."/>
            <person name="Okazaki Y."/>
            <person name="Muramatsu M."/>
            <person name="Hayashizaki Y."/>
        </authorList>
    </citation>
    <scope>NUCLEOTIDE SEQUENCE</scope>
    <source>
        <strain evidence="2">C57BL/6J</strain>
        <tissue evidence="2">In vitro fertilized eggs</tissue>
    </source>
</reference>
<name>Q3UWN6_MOUSE</name>
<reference evidence="2" key="1">
    <citation type="journal article" date="1999" name="Methods Enzymol.">
        <title>High-efficiency full-length cDNA cloning.</title>
        <authorList>
            <person name="Carninci P."/>
            <person name="Hayashizaki Y."/>
        </authorList>
    </citation>
    <scope>NUCLEOTIDE SEQUENCE</scope>
    <source>
        <strain evidence="2">C57BL/6J</strain>
        <tissue evidence="2">In vitro fertilized eggs</tissue>
    </source>
</reference>
<dbReference type="AGR" id="MGI:109127"/>
<evidence type="ECO:0000313" key="2">
    <source>
        <dbReference type="EMBL" id="BAE22878.1"/>
    </source>
</evidence>
<dbReference type="EMBL" id="AK136211">
    <property type="protein sequence ID" value="BAE22878.1"/>
    <property type="molecule type" value="mRNA"/>
</dbReference>
<reference evidence="2" key="4">
    <citation type="journal article" date="2001" name="Nature">
        <title>Functional annotation of a full-length mouse cDNA collection.</title>
        <authorList>
            <consortium name="The RIKEN Genome Exploration Research Group Phase II Team and the FANTOM Consortium"/>
        </authorList>
    </citation>
    <scope>NUCLEOTIDE SEQUENCE</scope>
    <source>
        <strain evidence="2">C57BL/6J</strain>
        <tissue evidence="2">In vitro fertilized eggs</tissue>
    </source>
</reference>
<accession>Q3UWN6</accession>
<proteinExistence type="evidence at transcript level"/>
<organism evidence="2">
    <name type="scientific">Mus musculus</name>
    <name type="common">Mouse</name>
    <dbReference type="NCBI Taxonomy" id="10090"/>
    <lineage>
        <taxon>Eukaryota</taxon>
        <taxon>Metazoa</taxon>
        <taxon>Chordata</taxon>
        <taxon>Craniata</taxon>
        <taxon>Vertebrata</taxon>
        <taxon>Euteleostomi</taxon>
        <taxon>Mammalia</taxon>
        <taxon>Eutheria</taxon>
        <taxon>Euarchontoglires</taxon>
        <taxon>Glires</taxon>
        <taxon>Rodentia</taxon>
        <taxon>Myomorpha</taxon>
        <taxon>Muroidea</taxon>
        <taxon>Muridae</taxon>
        <taxon>Murinae</taxon>
        <taxon>Mus</taxon>
        <taxon>Mus</taxon>
    </lineage>
</organism>
<reference evidence="2" key="3">
    <citation type="journal article" date="2000" name="Genome Res.">
        <title>RIKEN integrated sequence analysis (RISA) system--384-format sequencing pipeline with 384 multicapillary sequencer.</title>
        <authorList>
            <person name="Shibata K."/>
            <person name="Itoh M."/>
            <person name="Aizawa K."/>
            <person name="Nagaoka S."/>
            <person name="Sasaki N."/>
            <person name="Carninci P."/>
            <person name="Konno H."/>
            <person name="Akiyama J."/>
            <person name="Nishi K."/>
            <person name="Kitsunai T."/>
            <person name="Tashiro H."/>
            <person name="Itoh M."/>
            <person name="Sumi N."/>
            <person name="Ishii Y."/>
            <person name="Nakamura S."/>
            <person name="Hazama M."/>
            <person name="Nishine T."/>
            <person name="Harada A."/>
            <person name="Yamamoto R."/>
            <person name="Matsumoto H."/>
            <person name="Sakaguchi S."/>
            <person name="Ikegami T."/>
            <person name="Kashiwagi K."/>
            <person name="Fujiwake S."/>
            <person name="Inoue K."/>
            <person name="Togawa Y."/>
            <person name="Izawa M."/>
            <person name="Ohara E."/>
            <person name="Watahiki M."/>
            <person name="Yoneda Y."/>
            <person name="Ishikawa T."/>
            <person name="Ozawa K."/>
            <person name="Tanaka T."/>
            <person name="Matsuura S."/>
            <person name="Kawai J."/>
            <person name="Okazaki Y."/>
            <person name="Muramatsu M."/>
            <person name="Inoue Y."/>
            <person name="Kira A."/>
            <person name="Hayashizaki Y."/>
        </authorList>
    </citation>
    <scope>NUCLEOTIDE SEQUENCE</scope>
    <source>
        <strain evidence="2">C57BL/6J</strain>
        <tissue evidence="2">In vitro fertilized eggs</tissue>
    </source>
</reference>
<reference evidence="2" key="6">
    <citation type="submission" date="2004-03" db="EMBL/GenBank/DDBJ databases">
        <authorList>
            <person name="Arakawa T."/>
            <person name="Carninci P."/>
            <person name="Fukuda S."/>
            <person name="Hashizume W."/>
            <person name="Hayashida K."/>
            <person name="Hori F."/>
            <person name="Iida J."/>
            <person name="Imamura K."/>
            <person name="Imotani K."/>
            <person name="Itoh M."/>
            <person name="Kanagawa S."/>
            <person name="Kawai J."/>
            <person name="Kojima M."/>
            <person name="Konno H."/>
            <person name="Murata M."/>
            <person name="Nakamura M."/>
            <person name="Ninomiya N."/>
            <person name="Nishiyori H."/>
            <person name="Nomura K."/>
            <person name="Ohno M."/>
            <person name="Sakazume N."/>
            <person name="Sano H."/>
            <person name="Sasaki D."/>
            <person name="Shibata K."/>
            <person name="Shiraki T."/>
            <person name="Tagami M."/>
            <person name="Tagami Y."/>
            <person name="Waki K."/>
            <person name="Watahiki A."/>
            <person name="Muramatsu M."/>
            <person name="Hayashizaki Y."/>
        </authorList>
    </citation>
    <scope>NUCLEOTIDE SEQUENCE</scope>
    <source>
        <strain evidence="2">C57BL/6J</strain>
        <tissue evidence="2">In vitro fertilized eggs</tissue>
    </source>
</reference>